<evidence type="ECO:0000256" key="1">
    <source>
        <dbReference type="SAM" id="SignalP"/>
    </source>
</evidence>
<proteinExistence type="predicted"/>
<feature type="chain" id="PRO_5014979800" evidence="1">
    <location>
        <begin position="21"/>
        <end position="67"/>
    </location>
</feature>
<accession>A0A2M4B654</accession>
<sequence>MQFNIIYFTFLNRLLPCVQCSMTQSAFLSQLVQTVTTTMRRRWGAVRECMCVYVWRLVAVGRYSIAE</sequence>
<dbReference type="AlphaFoldDB" id="A0A2M4B654"/>
<reference evidence="2" key="1">
    <citation type="submission" date="2018-01" db="EMBL/GenBank/DDBJ databases">
        <title>An insight into the sialome of Amazonian anophelines.</title>
        <authorList>
            <person name="Ribeiro J.M."/>
            <person name="Scarpassa V."/>
            <person name="Calvo E."/>
        </authorList>
    </citation>
    <scope>NUCLEOTIDE SEQUENCE</scope>
    <source>
        <tissue evidence="2">Salivary glands</tissue>
    </source>
</reference>
<dbReference type="EMBL" id="GGFK01014977">
    <property type="protein sequence ID" value="MBW48298.1"/>
    <property type="molecule type" value="Transcribed_RNA"/>
</dbReference>
<name>A0A2M4B654_9DIPT</name>
<feature type="signal peptide" evidence="1">
    <location>
        <begin position="1"/>
        <end position="20"/>
    </location>
</feature>
<evidence type="ECO:0000313" key="2">
    <source>
        <dbReference type="EMBL" id="MBW48298.1"/>
    </source>
</evidence>
<protein>
    <submittedName>
        <fullName evidence="2">Putative secreted protein</fullName>
    </submittedName>
</protein>
<organism evidence="2">
    <name type="scientific">Anopheles triannulatus</name>
    <dbReference type="NCBI Taxonomy" id="58253"/>
    <lineage>
        <taxon>Eukaryota</taxon>
        <taxon>Metazoa</taxon>
        <taxon>Ecdysozoa</taxon>
        <taxon>Arthropoda</taxon>
        <taxon>Hexapoda</taxon>
        <taxon>Insecta</taxon>
        <taxon>Pterygota</taxon>
        <taxon>Neoptera</taxon>
        <taxon>Endopterygota</taxon>
        <taxon>Diptera</taxon>
        <taxon>Nematocera</taxon>
        <taxon>Culicoidea</taxon>
        <taxon>Culicidae</taxon>
        <taxon>Anophelinae</taxon>
        <taxon>Anopheles</taxon>
    </lineage>
</organism>
<keyword evidence="1" id="KW-0732">Signal</keyword>